<dbReference type="EMBL" id="FMUE01000010">
    <property type="protein sequence ID" value="SCX31913.1"/>
    <property type="molecule type" value="Genomic_DNA"/>
</dbReference>
<gene>
    <name evidence="1" type="ORF">DSM25559_3828</name>
</gene>
<proteinExistence type="predicted"/>
<accession>A0A1R3U0D0</accession>
<organism evidence="1 2">
    <name type="scientific">Agrobacterium rosae</name>
    <dbReference type="NCBI Taxonomy" id="1972867"/>
    <lineage>
        <taxon>Bacteria</taxon>
        <taxon>Pseudomonadati</taxon>
        <taxon>Pseudomonadota</taxon>
        <taxon>Alphaproteobacteria</taxon>
        <taxon>Hyphomicrobiales</taxon>
        <taxon>Rhizobiaceae</taxon>
        <taxon>Rhizobium/Agrobacterium group</taxon>
        <taxon>Agrobacterium</taxon>
    </lineage>
</organism>
<reference evidence="2" key="1">
    <citation type="submission" date="2016-10" db="EMBL/GenBank/DDBJ databases">
        <authorList>
            <person name="Wibberg D."/>
        </authorList>
    </citation>
    <scope>NUCLEOTIDE SEQUENCE [LARGE SCALE GENOMIC DNA]</scope>
</reference>
<sequence>MLEYSDAYLQENERILGEMDNYMSDAAIALAKQMAHEDLREMDQDDEE</sequence>
<evidence type="ECO:0000313" key="2">
    <source>
        <dbReference type="Proteomes" id="UP000187891"/>
    </source>
</evidence>
<evidence type="ECO:0000313" key="1">
    <source>
        <dbReference type="EMBL" id="SCX31913.1"/>
    </source>
</evidence>
<protein>
    <submittedName>
        <fullName evidence="1">Uncharacterized protein</fullName>
    </submittedName>
</protein>
<dbReference type="AlphaFoldDB" id="A0A1R3U0D0"/>
<dbReference type="RefSeq" id="WP_159442799.1">
    <property type="nucleotide sequence ID" value="NZ_FMUE01000010.1"/>
</dbReference>
<name>A0A1R3U0D0_9HYPH</name>
<dbReference type="Proteomes" id="UP000187891">
    <property type="component" value="Unassembled WGS sequence"/>
</dbReference>